<evidence type="ECO:0000313" key="6">
    <source>
        <dbReference type="Proteomes" id="UP000550401"/>
    </source>
</evidence>
<dbReference type="SUPFAM" id="SSF46785">
    <property type="entry name" value="Winged helix' DNA-binding domain"/>
    <property type="match status" value="1"/>
</dbReference>
<dbReference type="InterPro" id="IPR036390">
    <property type="entry name" value="WH_DNA-bd_sf"/>
</dbReference>
<dbReference type="GO" id="GO:0006355">
    <property type="term" value="P:regulation of DNA-templated transcription"/>
    <property type="evidence" value="ECO:0007669"/>
    <property type="project" value="InterPro"/>
</dbReference>
<dbReference type="EMBL" id="JACGXL010000001">
    <property type="protein sequence ID" value="MBA8886849.1"/>
    <property type="molecule type" value="Genomic_DNA"/>
</dbReference>
<proteinExistence type="predicted"/>
<evidence type="ECO:0000256" key="2">
    <source>
        <dbReference type="ARBA" id="ARBA00023125"/>
    </source>
</evidence>
<keyword evidence="6" id="KW-1185">Reference proteome</keyword>
<evidence type="ECO:0000256" key="1">
    <source>
        <dbReference type="ARBA" id="ARBA00023015"/>
    </source>
</evidence>
<dbReference type="SUPFAM" id="SSF51206">
    <property type="entry name" value="cAMP-binding domain-like"/>
    <property type="match status" value="1"/>
</dbReference>
<dbReference type="InterPro" id="IPR036388">
    <property type="entry name" value="WH-like_DNA-bd_sf"/>
</dbReference>
<dbReference type="Proteomes" id="UP000550401">
    <property type="component" value="Unassembled WGS sequence"/>
</dbReference>
<comment type="caution">
    <text evidence="5">The sequence shown here is derived from an EMBL/GenBank/DDBJ whole genome shotgun (WGS) entry which is preliminary data.</text>
</comment>
<keyword evidence="1" id="KW-0805">Transcription regulation</keyword>
<gene>
    <name evidence="5" type="ORF">FHW12_001040</name>
</gene>
<organism evidence="5 6">
    <name type="scientific">Dokdonella fugitiva</name>
    <dbReference type="NCBI Taxonomy" id="328517"/>
    <lineage>
        <taxon>Bacteria</taxon>
        <taxon>Pseudomonadati</taxon>
        <taxon>Pseudomonadota</taxon>
        <taxon>Gammaproteobacteria</taxon>
        <taxon>Lysobacterales</taxon>
        <taxon>Rhodanobacteraceae</taxon>
        <taxon>Dokdonella</taxon>
    </lineage>
</organism>
<evidence type="ECO:0000256" key="3">
    <source>
        <dbReference type="ARBA" id="ARBA00023163"/>
    </source>
</evidence>
<accession>A0A839EYU5</accession>
<dbReference type="AlphaFoldDB" id="A0A839EYU5"/>
<sequence>MQRTTPSNRLLAALPAHERERCLAACMQVELVYGGSLQEDGERIRHAYFPTGGFISLLATVDARATLEVGMIGDEGMYGHELALGGDVASLRALTQGAGSAWRMPASKFLRCLRDMPSLHKLVDRYAYVQSRQIARNAACARFHVIEKRLARWLLMTADRAHADTFYVTQGFLAFMLGVRRVGVTEAAGALQSRGLIRYRRGKVAIIDRERLAAAACTCYRSDLETYRQGMDRWIRKTGVSRAPHAQPSR</sequence>
<dbReference type="RefSeq" id="WP_259392823.1">
    <property type="nucleotide sequence ID" value="NZ_JACGXL010000001.1"/>
</dbReference>
<dbReference type="Pfam" id="PF13545">
    <property type="entry name" value="HTH_Crp_2"/>
    <property type="match status" value="1"/>
</dbReference>
<evidence type="ECO:0000313" key="5">
    <source>
        <dbReference type="EMBL" id="MBA8886849.1"/>
    </source>
</evidence>
<dbReference type="InterPro" id="IPR012318">
    <property type="entry name" value="HTH_CRP"/>
</dbReference>
<evidence type="ECO:0000259" key="4">
    <source>
        <dbReference type="Pfam" id="PF13545"/>
    </source>
</evidence>
<dbReference type="InterPro" id="IPR018490">
    <property type="entry name" value="cNMP-bd_dom_sf"/>
</dbReference>
<protein>
    <submittedName>
        <fullName evidence="5">CRP-like cAMP-binding protein</fullName>
    </submittedName>
</protein>
<keyword evidence="2" id="KW-0238">DNA-binding</keyword>
<keyword evidence="3" id="KW-0804">Transcription</keyword>
<dbReference type="Gene3D" id="1.10.10.10">
    <property type="entry name" value="Winged helix-like DNA-binding domain superfamily/Winged helix DNA-binding domain"/>
    <property type="match status" value="1"/>
</dbReference>
<dbReference type="GO" id="GO:0003677">
    <property type="term" value="F:DNA binding"/>
    <property type="evidence" value="ECO:0007669"/>
    <property type="project" value="UniProtKB-KW"/>
</dbReference>
<dbReference type="Gene3D" id="2.60.120.10">
    <property type="entry name" value="Jelly Rolls"/>
    <property type="match status" value="1"/>
</dbReference>
<name>A0A839EYU5_9GAMM</name>
<dbReference type="InterPro" id="IPR014710">
    <property type="entry name" value="RmlC-like_jellyroll"/>
</dbReference>
<feature type="domain" description="HTH crp-type" evidence="4">
    <location>
        <begin position="148"/>
        <end position="214"/>
    </location>
</feature>
<reference evidence="5 6" key="1">
    <citation type="submission" date="2020-07" db="EMBL/GenBank/DDBJ databases">
        <title>Genomic Encyclopedia of Type Strains, Phase IV (KMG-V): Genome sequencing to study the core and pangenomes of soil and plant-associated prokaryotes.</title>
        <authorList>
            <person name="Whitman W."/>
        </authorList>
    </citation>
    <scope>NUCLEOTIDE SEQUENCE [LARGE SCALE GENOMIC DNA]</scope>
    <source>
        <strain evidence="5 6">RH2WT43</strain>
    </source>
</reference>